<dbReference type="Gene3D" id="1.10.287.130">
    <property type="match status" value="1"/>
</dbReference>
<dbReference type="InterPro" id="IPR003661">
    <property type="entry name" value="HisK_dim/P_dom"/>
</dbReference>
<dbReference type="Gene3D" id="1.20.1730.10">
    <property type="entry name" value="Sodium/glucose cotransporter"/>
    <property type="match status" value="1"/>
</dbReference>
<feature type="domain" description="Histidine kinase" evidence="10">
    <location>
        <begin position="708"/>
        <end position="925"/>
    </location>
</feature>
<dbReference type="PANTHER" id="PTHR43547">
    <property type="entry name" value="TWO-COMPONENT HISTIDINE KINASE"/>
    <property type="match status" value="1"/>
</dbReference>
<evidence type="ECO:0000256" key="1">
    <source>
        <dbReference type="ARBA" id="ARBA00000085"/>
    </source>
</evidence>
<feature type="transmembrane region" description="Helical" evidence="9">
    <location>
        <begin position="266"/>
        <end position="288"/>
    </location>
</feature>
<name>A0A2P1P7W9_9RICK</name>
<evidence type="ECO:0000256" key="4">
    <source>
        <dbReference type="ARBA" id="ARBA00012438"/>
    </source>
</evidence>
<dbReference type="EC" id="2.7.13.3" evidence="4"/>
<dbReference type="AlphaFoldDB" id="A0A2P1P7W9"/>
<evidence type="ECO:0000313" key="11">
    <source>
        <dbReference type="EMBL" id="AVP87370.1"/>
    </source>
</evidence>
<keyword evidence="11" id="KW-0418">Kinase</keyword>
<dbReference type="CDD" id="cd10322">
    <property type="entry name" value="SLC5sbd"/>
    <property type="match status" value="1"/>
</dbReference>
<dbReference type="PROSITE" id="PS50283">
    <property type="entry name" value="NA_SOLUT_SYMP_3"/>
    <property type="match status" value="1"/>
</dbReference>
<protein>
    <recommendedName>
        <fullName evidence="4">histidine kinase</fullName>
        <ecNumber evidence="4">2.7.13.3</ecNumber>
    </recommendedName>
</protein>
<evidence type="ECO:0000256" key="9">
    <source>
        <dbReference type="SAM" id="Phobius"/>
    </source>
</evidence>
<evidence type="ECO:0000313" key="12">
    <source>
        <dbReference type="Proteomes" id="UP000241762"/>
    </source>
</evidence>
<feature type="transmembrane region" description="Helical" evidence="9">
    <location>
        <begin position="649"/>
        <end position="667"/>
    </location>
</feature>
<sequence>MISQIDMAIFIGFIALTMIIGLSSSYGIKSMREYAIGDKKFSTATIAATIVATWAGGRDFVLIISETYNNGLYFIFSQLGEVIAILLVGVIFAPRMGEFLNNLSTPEAMGSLYGTKVRIISAISGFMVSAGILAGQLKVSGLIFEYCFGYPEIYGVIMGGILVTLYSALGGLKSVTFTDVMQLLTFGTMLPTLAFCIFGKIKDLNIIINTLSTNKLFDYTEVFDFTRPKSVYFLFLFFWAIVPGFSPASFQRIAMAKNVEQSRKSFIIAALMWLFIVLTLVFISVLILSTNPNLDTKNVAKYILLEQSYTGLRGFILAGLMAMVMSTADSYINSASVIFIHDLCKPLGFKIQKELIATRIAAILLGAIAIGFALSGGSLLQLTLFASIFSMPVVSVPFMMTIFGFRSSGTSVLIAMAAGATTAAFWKINPIIDVPAAVPGMAANLIFLIGSHYILRQPGGWVGIKDPAPLIALQQERQFKWKKFKENLQNFDFTKFMSKNSPNNELMYVYTGLFCFFSLYSNMATISHTAKLAFPLFFEFVTPSVLFSATALLSYPLWLYSWKKNEVIEHVVWNLVTFYGLVYIGFIFAIISNFAPTQVMILIINLILVAVLVRWQWALVMIFAGAFVSSKVANIYFPGALASSTISLRLQIIYLLLLIGSLLIIFLKPKQEQESLLEERIDHLRNRIVDQEKEMISALSLKSEFIRNVQHEYHTPMTGIMSMSQMLYDSYDSLTDTERKDAAEVIFKSFVRLESFDSNIATLSKLNRSGYELKVEKINISELIQERLKVCQKLYKDEAESEFILNVEEGIIVKGDKYYLGQMMDNLIINAITYCKKGSITIGLEKVGIYAARLTVKDEGIGIPDNELLDIFGEFMVSSKTRTPSGGRGIGLALCKKVLEIHDGSIFAESDGKSWTKFTITLPLR</sequence>
<dbReference type="Proteomes" id="UP000241762">
    <property type="component" value="Chromosome"/>
</dbReference>
<dbReference type="Pfam" id="PF02518">
    <property type="entry name" value="HATPase_c"/>
    <property type="match status" value="1"/>
</dbReference>
<keyword evidence="11" id="KW-0808">Transferase</keyword>
<feature type="transmembrane region" description="Helical" evidence="9">
    <location>
        <begin position="382"/>
        <end position="405"/>
    </location>
</feature>
<feature type="transmembrane region" description="Helical" evidence="9">
    <location>
        <begin position="532"/>
        <end position="559"/>
    </location>
</feature>
<proteinExistence type="inferred from homology"/>
<dbReference type="SUPFAM" id="SSF47384">
    <property type="entry name" value="Homodimeric domain of signal transducing histidine kinase"/>
    <property type="match status" value="1"/>
</dbReference>
<comment type="similarity">
    <text evidence="3">Belongs to the sodium:solute symporter (SSF) (TC 2.A.21) family.</text>
</comment>
<keyword evidence="7 9" id="KW-1133">Transmembrane helix</keyword>
<keyword evidence="6 9" id="KW-0812">Transmembrane</keyword>
<dbReference type="OrthoDB" id="5464450at2"/>
<feature type="transmembrane region" description="Helical" evidence="9">
    <location>
        <begin position="356"/>
        <end position="376"/>
    </location>
</feature>
<dbReference type="InterPro" id="IPR003594">
    <property type="entry name" value="HATPase_dom"/>
</dbReference>
<feature type="transmembrane region" description="Helical" evidence="9">
    <location>
        <begin position="7"/>
        <end position="28"/>
    </location>
</feature>
<dbReference type="EMBL" id="CP027845">
    <property type="protein sequence ID" value="AVP87370.1"/>
    <property type="molecule type" value="Genomic_DNA"/>
</dbReference>
<feature type="transmembrane region" description="Helical" evidence="9">
    <location>
        <begin position="618"/>
        <end position="637"/>
    </location>
</feature>
<dbReference type="SUPFAM" id="SSF55874">
    <property type="entry name" value="ATPase domain of HSP90 chaperone/DNA topoisomerase II/histidine kinase"/>
    <property type="match status" value="1"/>
</dbReference>
<evidence type="ECO:0000259" key="10">
    <source>
        <dbReference type="PROSITE" id="PS50109"/>
    </source>
</evidence>
<dbReference type="CDD" id="cd00082">
    <property type="entry name" value="HisKA"/>
    <property type="match status" value="1"/>
</dbReference>
<organism evidence="11 12">
    <name type="scientific">Candidatus Phycorickettsia trachydisci</name>
    <dbReference type="NCBI Taxonomy" id="2115978"/>
    <lineage>
        <taxon>Bacteria</taxon>
        <taxon>Pseudomonadati</taxon>
        <taxon>Pseudomonadota</taxon>
        <taxon>Alphaproteobacteria</taxon>
        <taxon>Rickettsiales</taxon>
        <taxon>Rickettsiaceae</taxon>
        <taxon>Candidatus Phycorickettsia</taxon>
    </lineage>
</organism>
<evidence type="ECO:0000256" key="7">
    <source>
        <dbReference type="ARBA" id="ARBA00022989"/>
    </source>
</evidence>
<dbReference type="CDD" id="cd00075">
    <property type="entry name" value="HATPase"/>
    <property type="match status" value="1"/>
</dbReference>
<comment type="subcellular location">
    <subcellularLocation>
        <location evidence="2">Membrane</location>
        <topology evidence="2">Multi-pass membrane protein</topology>
    </subcellularLocation>
</comment>
<feature type="transmembrane region" description="Helical" evidence="9">
    <location>
        <begin position="231"/>
        <end position="254"/>
    </location>
</feature>
<dbReference type="InterPro" id="IPR001734">
    <property type="entry name" value="Na/solute_symporter"/>
</dbReference>
<dbReference type="SMART" id="SM00388">
    <property type="entry name" value="HisKA"/>
    <property type="match status" value="1"/>
</dbReference>
<dbReference type="SMART" id="SM00387">
    <property type="entry name" value="HATPase_c"/>
    <property type="match status" value="1"/>
</dbReference>
<dbReference type="Gene3D" id="3.30.565.10">
    <property type="entry name" value="Histidine kinase-like ATPase, C-terminal domain"/>
    <property type="match status" value="1"/>
</dbReference>
<gene>
    <name evidence="11" type="ORF">phytr_4200</name>
</gene>
<dbReference type="PRINTS" id="PR00344">
    <property type="entry name" value="BCTRLSENSOR"/>
</dbReference>
<feature type="transmembrane region" description="Helical" evidence="9">
    <location>
        <begin position="506"/>
        <end position="526"/>
    </location>
</feature>
<dbReference type="Pfam" id="PF00474">
    <property type="entry name" value="SSF"/>
    <property type="match status" value="1"/>
</dbReference>
<evidence type="ECO:0000256" key="5">
    <source>
        <dbReference type="ARBA" id="ARBA00022553"/>
    </source>
</evidence>
<dbReference type="Pfam" id="PF00512">
    <property type="entry name" value="HisKA"/>
    <property type="match status" value="1"/>
</dbReference>
<evidence type="ECO:0000256" key="6">
    <source>
        <dbReference type="ARBA" id="ARBA00022692"/>
    </source>
</evidence>
<feature type="transmembrane region" description="Helical" evidence="9">
    <location>
        <begin position="571"/>
        <end position="591"/>
    </location>
</feature>
<dbReference type="InterPro" id="IPR038377">
    <property type="entry name" value="Na/Glc_symporter_sf"/>
</dbReference>
<dbReference type="InterPro" id="IPR005467">
    <property type="entry name" value="His_kinase_dom"/>
</dbReference>
<accession>A0A2P1P7W9</accession>
<feature type="transmembrane region" description="Helical" evidence="9">
    <location>
        <begin position="153"/>
        <end position="171"/>
    </location>
</feature>
<feature type="transmembrane region" description="Helical" evidence="9">
    <location>
        <begin position="183"/>
        <end position="201"/>
    </location>
</feature>
<comment type="catalytic activity">
    <reaction evidence="1">
        <text>ATP + protein L-histidine = ADP + protein N-phospho-L-histidine.</text>
        <dbReference type="EC" id="2.7.13.3"/>
    </reaction>
</comment>
<dbReference type="PROSITE" id="PS50109">
    <property type="entry name" value="HIS_KIN"/>
    <property type="match status" value="1"/>
</dbReference>
<feature type="transmembrane region" description="Helical" evidence="9">
    <location>
        <begin position="115"/>
        <end position="133"/>
    </location>
</feature>
<reference evidence="11 12" key="1">
    <citation type="submission" date="2018-03" db="EMBL/GenBank/DDBJ databases">
        <title>A gene transfer event suggests a long-term partnership between eustigmatophyte algae and a novel lineage of endosymbiotic bacteria.</title>
        <authorList>
            <person name="Yurchenko T."/>
            <person name="Sevcikova T."/>
            <person name="Pribyl P."/>
            <person name="El Karkouri K."/>
            <person name="Klimes V."/>
            <person name="Amaral R."/>
            <person name="Zbrankova V."/>
            <person name="Kim E."/>
            <person name="Raoult D."/>
            <person name="Santos L.M.A."/>
            <person name="Elias M."/>
        </authorList>
    </citation>
    <scope>NUCLEOTIDE SEQUENCE [LARGE SCALE GENOMIC DNA]</scope>
    <source>
        <strain evidence="11">CCALA 838</strain>
    </source>
</reference>
<evidence type="ECO:0000256" key="8">
    <source>
        <dbReference type="ARBA" id="ARBA00023136"/>
    </source>
</evidence>
<dbReference type="InterPro" id="IPR036890">
    <property type="entry name" value="HATPase_C_sf"/>
</dbReference>
<keyword evidence="8 9" id="KW-0472">Membrane</keyword>
<dbReference type="InterPro" id="IPR036097">
    <property type="entry name" value="HisK_dim/P_sf"/>
</dbReference>
<dbReference type="GO" id="GO:0016020">
    <property type="term" value="C:membrane"/>
    <property type="evidence" value="ECO:0007669"/>
    <property type="project" value="UniProtKB-SubCell"/>
</dbReference>
<evidence type="ECO:0000256" key="2">
    <source>
        <dbReference type="ARBA" id="ARBA00004141"/>
    </source>
</evidence>
<dbReference type="GO" id="GO:0022857">
    <property type="term" value="F:transmembrane transporter activity"/>
    <property type="evidence" value="ECO:0007669"/>
    <property type="project" value="InterPro"/>
</dbReference>
<dbReference type="GO" id="GO:0000155">
    <property type="term" value="F:phosphorelay sensor kinase activity"/>
    <property type="evidence" value="ECO:0007669"/>
    <property type="project" value="InterPro"/>
</dbReference>
<keyword evidence="5" id="KW-0597">Phosphoprotein</keyword>
<feature type="transmembrane region" description="Helical" evidence="9">
    <location>
        <begin position="72"/>
        <end position="94"/>
    </location>
</feature>
<feature type="transmembrane region" description="Helical" evidence="9">
    <location>
        <begin position="597"/>
        <end position="613"/>
    </location>
</feature>
<dbReference type="RefSeq" id="WP_106874236.1">
    <property type="nucleotide sequence ID" value="NZ_CP027845.1"/>
</dbReference>
<feature type="transmembrane region" description="Helical" evidence="9">
    <location>
        <begin position="434"/>
        <end position="455"/>
    </location>
</feature>
<feature type="transmembrane region" description="Helical" evidence="9">
    <location>
        <begin position="315"/>
        <end position="344"/>
    </location>
</feature>
<keyword evidence="12" id="KW-1185">Reference proteome</keyword>
<dbReference type="InterPro" id="IPR004358">
    <property type="entry name" value="Sig_transdc_His_kin-like_C"/>
</dbReference>
<dbReference type="PANTHER" id="PTHR43547:SF2">
    <property type="entry name" value="HYBRID SIGNAL TRANSDUCTION HISTIDINE KINASE C"/>
    <property type="match status" value="1"/>
</dbReference>
<dbReference type="KEGG" id="ptc:phytr_4200"/>
<evidence type="ECO:0000256" key="3">
    <source>
        <dbReference type="ARBA" id="ARBA00006434"/>
    </source>
</evidence>